<name>A0AAD3X0U9_MICMQ</name>
<evidence type="ECO:0000313" key="2">
    <source>
        <dbReference type="Proteomes" id="UP000436027"/>
    </source>
</evidence>
<proteinExistence type="predicted"/>
<dbReference type="EMBL" id="WAAQ01000002">
    <property type="protein sequence ID" value="KAB1883297.1"/>
    <property type="molecule type" value="Genomic_DNA"/>
</dbReference>
<dbReference type="RefSeq" id="WP_151486811.1">
    <property type="nucleotide sequence ID" value="NZ_BAAAIN010000001.1"/>
</dbReference>
<dbReference type="AlphaFoldDB" id="A0AAD3X0U9"/>
<comment type="caution">
    <text evidence="1">The sequence shown here is derived from an EMBL/GenBank/DDBJ whole genome shotgun (WGS) entry which is preliminary data.</text>
</comment>
<sequence>MSDKPQWLIREDASVPVLVALALRQGLGIRATDDLPGLRDLPVRTPDAATASPAVEAQWREYWDMTVEPRAHHSGVPLELVDGFDTLVALPASGAAELTSAITPFATPVLEYARRAHDRYVSSMKSHTGSDSYRAYASAIAEFEREVGRRAHSFELNVQVLPLSQRGIWWIGALTVAVTDGLRRDVVAFDAAIRPVIAELA</sequence>
<dbReference type="Proteomes" id="UP000436027">
    <property type="component" value="Unassembled WGS sequence"/>
</dbReference>
<reference evidence="1 2" key="1">
    <citation type="submission" date="2019-09" db="EMBL/GenBank/DDBJ databases">
        <title>Whole genome sequencing of Microbacterium maritypicum.</title>
        <authorList>
            <person name="Lenchi N."/>
        </authorList>
    </citation>
    <scope>NUCLEOTIDE SEQUENCE [LARGE SCALE GENOMIC DNA]</scope>
    <source>
        <strain evidence="1 2">DSM 12512</strain>
    </source>
</reference>
<organism evidence="1 2">
    <name type="scientific">Microbacterium maritypicum</name>
    <name type="common">Microbacterium liquefaciens</name>
    <dbReference type="NCBI Taxonomy" id="33918"/>
    <lineage>
        <taxon>Bacteria</taxon>
        <taxon>Bacillati</taxon>
        <taxon>Actinomycetota</taxon>
        <taxon>Actinomycetes</taxon>
        <taxon>Micrococcales</taxon>
        <taxon>Microbacteriaceae</taxon>
        <taxon>Microbacterium</taxon>
    </lineage>
</organism>
<accession>A0AAD3X0U9</accession>
<gene>
    <name evidence="1" type="ORF">F6W70_11730</name>
</gene>
<protein>
    <submittedName>
        <fullName evidence="1">Zinc-binding alcohol dehydrogenase</fullName>
    </submittedName>
</protein>
<evidence type="ECO:0000313" key="1">
    <source>
        <dbReference type="EMBL" id="KAB1883297.1"/>
    </source>
</evidence>